<dbReference type="Proteomes" id="UP000257109">
    <property type="component" value="Unassembled WGS sequence"/>
</dbReference>
<proteinExistence type="predicted"/>
<evidence type="ECO:0000313" key="2">
    <source>
        <dbReference type="Proteomes" id="UP000257109"/>
    </source>
</evidence>
<organism evidence="1 2">
    <name type="scientific">Mucuna pruriens</name>
    <name type="common">Velvet bean</name>
    <name type="synonym">Dolichos pruriens</name>
    <dbReference type="NCBI Taxonomy" id="157652"/>
    <lineage>
        <taxon>Eukaryota</taxon>
        <taxon>Viridiplantae</taxon>
        <taxon>Streptophyta</taxon>
        <taxon>Embryophyta</taxon>
        <taxon>Tracheophyta</taxon>
        <taxon>Spermatophyta</taxon>
        <taxon>Magnoliopsida</taxon>
        <taxon>eudicotyledons</taxon>
        <taxon>Gunneridae</taxon>
        <taxon>Pentapetalae</taxon>
        <taxon>rosids</taxon>
        <taxon>fabids</taxon>
        <taxon>Fabales</taxon>
        <taxon>Fabaceae</taxon>
        <taxon>Papilionoideae</taxon>
        <taxon>50 kb inversion clade</taxon>
        <taxon>NPAAA clade</taxon>
        <taxon>indigoferoid/millettioid clade</taxon>
        <taxon>Phaseoleae</taxon>
        <taxon>Mucuna</taxon>
    </lineage>
</organism>
<comment type="caution">
    <text evidence="1">The sequence shown here is derived from an EMBL/GenBank/DDBJ whole genome shotgun (WGS) entry which is preliminary data.</text>
</comment>
<feature type="non-terminal residue" evidence="1">
    <location>
        <position position="1"/>
    </location>
</feature>
<keyword evidence="2" id="KW-1185">Reference proteome</keyword>
<dbReference type="AlphaFoldDB" id="A0A371I5D9"/>
<protein>
    <submittedName>
        <fullName evidence="1">Uncharacterized protein</fullName>
    </submittedName>
</protein>
<sequence length="112" mass="12313">MGSIGMWGDSVKCGLSHEVTGVDGGDWDGLSPGPILGREEVAQEFGIEPRRRLIWLHYKAPCLLLLVRVRVNPTLVQVHGSKVASRTYEGYLLIEESNSESELSSEEAPYEG</sequence>
<name>A0A371I5D9_MUCPR</name>
<dbReference type="EMBL" id="QJKJ01000878">
    <property type="protein sequence ID" value="RDY10260.1"/>
    <property type="molecule type" value="Genomic_DNA"/>
</dbReference>
<gene>
    <name evidence="1" type="ORF">CR513_05242</name>
</gene>
<accession>A0A371I5D9</accession>
<evidence type="ECO:0000313" key="1">
    <source>
        <dbReference type="EMBL" id="RDY10260.1"/>
    </source>
</evidence>
<reference evidence="1" key="1">
    <citation type="submission" date="2018-05" db="EMBL/GenBank/DDBJ databases">
        <title>Draft genome of Mucuna pruriens seed.</title>
        <authorList>
            <person name="Nnadi N.E."/>
            <person name="Vos R."/>
            <person name="Hasami M.H."/>
            <person name="Devisetty U.K."/>
            <person name="Aguiy J.C."/>
        </authorList>
    </citation>
    <scope>NUCLEOTIDE SEQUENCE [LARGE SCALE GENOMIC DNA]</scope>
    <source>
        <strain evidence="1">JCA_2017</strain>
    </source>
</reference>